<dbReference type="InterPro" id="IPR036366">
    <property type="entry name" value="PGBDSf"/>
</dbReference>
<proteinExistence type="predicted"/>
<gene>
    <name evidence="2" type="ORF">LRS13_21780</name>
</gene>
<dbReference type="InterPro" id="IPR036365">
    <property type="entry name" value="PGBD-like_sf"/>
</dbReference>
<dbReference type="Proteomes" id="UP001058860">
    <property type="component" value="Chromosome"/>
</dbReference>
<feature type="domain" description="Peptidoglycan binding-like" evidence="1">
    <location>
        <begin position="126"/>
        <end position="174"/>
    </location>
</feature>
<protein>
    <submittedName>
        <fullName evidence="2">Peptidoglycan-binding protein</fullName>
    </submittedName>
</protein>
<dbReference type="PANTHER" id="PTHR30469:SF15">
    <property type="entry name" value="HLYD FAMILY OF SECRETION PROTEINS"/>
    <property type="match status" value="1"/>
</dbReference>
<dbReference type="Gene3D" id="2.40.420.20">
    <property type="match status" value="1"/>
</dbReference>
<dbReference type="InterPro" id="IPR002477">
    <property type="entry name" value="Peptidoglycan-bd-like"/>
</dbReference>
<evidence type="ECO:0000313" key="2">
    <source>
        <dbReference type="EMBL" id="UUY03271.1"/>
    </source>
</evidence>
<keyword evidence="3" id="KW-1185">Reference proteome</keyword>
<dbReference type="Pfam" id="PF01471">
    <property type="entry name" value="PG_binding_1"/>
    <property type="match status" value="1"/>
</dbReference>
<accession>A0ABY5PF05</accession>
<evidence type="ECO:0000259" key="1">
    <source>
        <dbReference type="Pfam" id="PF01471"/>
    </source>
</evidence>
<evidence type="ECO:0000313" key="3">
    <source>
        <dbReference type="Proteomes" id="UP001058860"/>
    </source>
</evidence>
<organism evidence="2 3">
    <name type="scientific">Svornostia abyssi</name>
    <dbReference type="NCBI Taxonomy" id="2898438"/>
    <lineage>
        <taxon>Bacteria</taxon>
        <taxon>Bacillati</taxon>
        <taxon>Actinomycetota</taxon>
        <taxon>Thermoleophilia</taxon>
        <taxon>Solirubrobacterales</taxon>
        <taxon>Baekduiaceae</taxon>
        <taxon>Svornostia</taxon>
    </lineage>
</organism>
<dbReference type="PANTHER" id="PTHR30469">
    <property type="entry name" value="MULTIDRUG RESISTANCE PROTEIN MDTA"/>
    <property type="match status" value="1"/>
</dbReference>
<dbReference type="RefSeq" id="WP_353863783.1">
    <property type="nucleotide sequence ID" value="NZ_CP088295.1"/>
</dbReference>
<dbReference type="Gene3D" id="1.10.101.10">
    <property type="entry name" value="PGBD-like superfamily/PGBD"/>
    <property type="match status" value="1"/>
</dbReference>
<name>A0ABY5PF05_9ACTN</name>
<reference evidence="3" key="1">
    <citation type="submission" date="2021-11" db="EMBL/GenBank/DDBJ databases">
        <title>Cultivation dependent microbiological survey of springs from the worlds oldest radium mine currently devoted to the extraction of radon-saturated water.</title>
        <authorList>
            <person name="Kapinusova G."/>
            <person name="Smrhova T."/>
            <person name="Strejcek M."/>
            <person name="Suman J."/>
            <person name="Jani K."/>
            <person name="Pajer P."/>
            <person name="Uhlik O."/>
        </authorList>
    </citation>
    <scope>NUCLEOTIDE SEQUENCE [LARGE SCALE GENOMIC DNA]</scope>
    <source>
        <strain evidence="3">J379</strain>
    </source>
</reference>
<sequence length="362" mass="37023">MSRRGWTTGAGVVLAVGALAAGAFLAFGPDGSSPAAAGSSASATARVERRTLVSRETVSGTLGYADERSVRARSGTEGPAGTVTSVVREGARLNRGQAIYRVDGEAVRLLIGETPAWRTMQQGDSGGDIGALEFNLRKLGYDPGTVDGDFDASTASAVRAWQDDTGWEVTGRVDLGQVVIQPGRRRAGEVMVKTGEVVADGAEVLRTTSRRREVVVDLDADQQSLARRGATVQVTLPGDRTVDGKVTSVGSVAKTAGAGGETDEEASATISVKIALTSAEGVGRLDGAPVSVGLAAEVSRNVLAVPVTALLAMRGGGYAVQVRARTGTRTVPVEVGQFADGLVGVAAEGLRPGDEVVVPDAI</sequence>
<dbReference type="EMBL" id="CP088295">
    <property type="protein sequence ID" value="UUY03271.1"/>
    <property type="molecule type" value="Genomic_DNA"/>
</dbReference>
<dbReference type="SUPFAM" id="SSF47090">
    <property type="entry name" value="PGBD-like"/>
    <property type="match status" value="1"/>
</dbReference>